<evidence type="ECO:0000259" key="1">
    <source>
        <dbReference type="PROSITE" id="PS51379"/>
    </source>
</evidence>
<dbReference type="Proteomes" id="UP000251856">
    <property type="component" value="Segment"/>
</dbReference>
<organism evidence="2 3">
    <name type="scientific">Ruegeria phage vB_RpoP-V12</name>
    <dbReference type="NCBI Taxonomy" id="2218611"/>
    <lineage>
        <taxon>Viruses</taxon>
        <taxon>Duplodnaviria</taxon>
        <taxon>Heunggongvirae</taxon>
        <taxon>Uroviricota</taxon>
        <taxon>Caudoviricetes</taxon>
        <taxon>Schitoviridae</taxon>
        <taxon>Rhodovirinae</taxon>
        <taxon>Aorunvirus</taxon>
        <taxon>Aorunvirus V12</taxon>
    </lineage>
</organism>
<sequence length="109" mass="12622">MISKACQSFTIRIWMAGNYARAEEICREFCERGMCVSICPMNYIYTGGEESGFCVTLINYPRFPKPIIDLKDIAFELATKLMEGLHQQSFTIENPTEMLFFSKRPEDTR</sequence>
<proteinExistence type="predicted"/>
<dbReference type="InterPro" id="IPR017896">
    <property type="entry name" value="4Fe4S_Fe-S-bd"/>
</dbReference>
<gene>
    <name evidence="2" type="ORF">vBRpoPV12_53</name>
</gene>
<dbReference type="EMBL" id="MH015250">
    <property type="protein sequence ID" value="AWY08840.1"/>
    <property type="molecule type" value="Genomic_DNA"/>
</dbReference>
<name>A0A2Z4QEX4_9CAUD</name>
<evidence type="ECO:0000313" key="3">
    <source>
        <dbReference type="Proteomes" id="UP000251856"/>
    </source>
</evidence>
<dbReference type="PROSITE" id="PS51379">
    <property type="entry name" value="4FE4S_FER_2"/>
    <property type="match status" value="1"/>
</dbReference>
<feature type="domain" description="4Fe-4S ferredoxin-type" evidence="1">
    <location>
        <begin position="17"/>
        <end position="49"/>
    </location>
</feature>
<accession>A0A2Z4QEX4</accession>
<protein>
    <recommendedName>
        <fullName evidence="1">4Fe-4S ferredoxin-type domain-containing protein</fullName>
    </recommendedName>
</protein>
<evidence type="ECO:0000313" key="2">
    <source>
        <dbReference type="EMBL" id="AWY08840.1"/>
    </source>
</evidence>
<keyword evidence="3" id="KW-1185">Reference proteome</keyword>
<reference evidence="2 3" key="1">
    <citation type="submission" date="2018-03" db="EMBL/GenBank/DDBJ databases">
        <title>Diverse roseophages infecting R. pomeroyi DSS-3.</title>
        <authorList>
            <person name="Zhan Y."/>
            <person name="Chen F."/>
            <person name="Wommack E.K."/>
            <person name="Nasko D."/>
        </authorList>
    </citation>
    <scope>NUCLEOTIDE SEQUENCE [LARGE SCALE GENOMIC DNA]</scope>
</reference>